<dbReference type="EMBL" id="PETL01000137">
    <property type="protein sequence ID" value="PIV64328.1"/>
    <property type="molecule type" value="Genomic_DNA"/>
</dbReference>
<proteinExistence type="predicted"/>
<feature type="transmembrane region" description="Helical" evidence="1">
    <location>
        <begin position="261"/>
        <end position="280"/>
    </location>
</feature>
<organism evidence="3 4">
    <name type="scientific">bacterium (Candidatus Ratteibacteria) CG01_land_8_20_14_3_00_40_19</name>
    <dbReference type="NCBI Taxonomy" id="2014290"/>
    <lineage>
        <taxon>Bacteria</taxon>
        <taxon>Candidatus Ratteibacteria</taxon>
    </lineage>
</organism>
<feature type="transmembrane region" description="Helical" evidence="1">
    <location>
        <begin position="364"/>
        <end position="383"/>
    </location>
</feature>
<keyword evidence="1" id="KW-1133">Transmembrane helix</keyword>
<feature type="transmembrane region" description="Helical" evidence="1">
    <location>
        <begin position="327"/>
        <end position="352"/>
    </location>
</feature>
<comment type="caution">
    <text evidence="3">The sequence shown here is derived from an EMBL/GenBank/DDBJ whole genome shotgun (WGS) entry which is preliminary data.</text>
</comment>
<feature type="transmembrane region" description="Helical" evidence="1">
    <location>
        <begin position="108"/>
        <end position="131"/>
    </location>
</feature>
<evidence type="ECO:0000259" key="2">
    <source>
        <dbReference type="Pfam" id="PF09925"/>
    </source>
</evidence>
<feature type="transmembrane region" description="Helical" evidence="1">
    <location>
        <begin position="228"/>
        <end position="246"/>
    </location>
</feature>
<name>A0A2M7E9E9_9BACT</name>
<sequence length="478" mass="54982">MLSKGWIKKLFKEISTWVEEGIIEPNQADKIKDRYSRQLEYNRLVSSIFILGSILIGAGIILFIASNWQHLGKLVKIGLVFSFVLGFNLLGYHFRFEKSNHPKLGEPLLFLGAISFGAGIWLIAQIFQIPYNYANGFLFWIIGILPVIFLLYGISKFPLTLYPLPEGRGRGEGANLLRSKSVLVLTSLLLPVWLSVFIANNLSNPVYPFFLLLAIIIYLVYRERQKASLFISIIGVSIWLTHYLYLQQPAITDYFSINMQLLYGNLFIAYGFILYFLGMLHRRGKFGGFSIIYKALAMLFIFINNYSLTFAHHYAELFHPGKAQEVVYLPLAFLIIYALYLLSGIIISKHLFKSRNSEEKKEAGIIFPFLILQIILMHFGPLGENFVSISYNILFFAEIIAFLYLGYLLRQESIFRLSLGAFALNTLTRYFDTFWKIFPRSIFFIIGGLILIFGGMYMEKKRKSVEKSMKEKLAEERG</sequence>
<feature type="transmembrane region" description="Helical" evidence="1">
    <location>
        <begin position="437"/>
        <end position="458"/>
    </location>
</feature>
<gene>
    <name evidence="3" type="ORF">COS11_02755</name>
</gene>
<feature type="transmembrane region" description="Helical" evidence="1">
    <location>
        <begin position="137"/>
        <end position="161"/>
    </location>
</feature>
<accession>A0A2M7E9E9</accession>
<feature type="transmembrane region" description="Helical" evidence="1">
    <location>
        <begin position="205"/>
        <end position="221"/>
    </location>
</feature>
<evidence type="ECO:0000313" key="4">
    <source>
        <dbReference type="Proteomes" id="UP000228886"/>
    </source>
</evidence>
<dbReference type="AlphaFoldDB" id="A0A2M7E9E9"/>
<feature type="transmembrane region" description="Helical" evidence="1">
    <location>
        <begin position="292"/>
        <end position="315"/>
    </location>
</feature>
<dbReference type="Pfam" id="PF09925">
    <property type="entry name" value="DUF2157"/>
    <property type="match status" value="1"/>
</dbReference>
<feature type="transmembrane region" description="Helical" evidence="1">
    <location>
        <begin position="44"/>
        <end position="65"/>
    </location>
</feature>
<feature type="transmembrane region" description="Helical" evidence="1">
    <location>
        <begin position="389"/>
        <end position="407"/>
    </location>
</feature>
<feature type="domain" description="DUF2157" evidence="2">
    <location>
        <begin position="16"/>
        <end position="151"/>
    </location>
</feature>
<keyword evidence="1" id="KW-0812">Transmembrane</keyword>
<dbReference type="InterPro" id="IPR018677">
    <property type="entry name" value="DUF2157"/>
</dbReference>
<feature type="transmembrane region" description="Helical" evidence="1">
    <location>
        <begin position="182"/>
        <end position="199"/>
    </location>
</feature>
<feature type="transmembrane region" description="Helical" evidence="1">
    <location>
        <begin position="77"/>
        <end position="96"/>
    </location>
</feature>
<evidence type="ECO:0000313" key="3">
    <source>
        <dbReference type="EMBL" id="PIV64328.1"/>
    </source>
</evidence>
<keyword evidence="1" id="KW-0472">Membrane</keyword>
<evidence type="ECO:0000256" key="1">
    <source>
        <dbReference type="SAM" id="Phobius"/>
    </source>
</evidence>
<reference evidence="4" key="1">
    <citation type="submission" date="2017-09" db="EMBL/GenBank/DDBJ databases">
        <title>Depth-based differentiation of microbial function through sediment-hosted aquifers and enrichment of novel symbionts in the deep terrestrial subsurface.</title>
        <authorList>
            <person name="Probst A.J."/>
            <person name="Ladd B."/>
            <person name="Jarett J.K."/>
            <person name="Geller-Mcgrath D.E."/>
            <person name="Sieber C.M.K."/>
            <person name="Emerson J.B."/>
            <person name="Anantharaman K."/>
            <person name="Thomas B.C."/>
            <person name="Malmstrom R."/>
            <person name="Stieglmeier M."/>
            <person name="Klingl A."/>
            <person name="Woyke T."/>
            <person name="Ryan C.M."/>
            <person name="Banfield J.F."/>
        </authorList>
    </citation>
    <scope>NUCLEOTIDE SEQUENCE [LARGE SCALE GENOMIC DNA]</scope>
</reference>
<feature type="transmembrane region" description="Helical" evidence="1">
    <location>
        <begin position="414"/>
        <end position="431"/>
    </location>
</feature>
<dbReference type="Proteomes" id="UP000228886">
    <property type="component" value="Unassembled WGS sequence"/>
</dbReference>
<protein>
    <recommendedName>
        <fullName evidence="2">DUF2157 domain-containing protein</fullName>
    </recommendedName>
</protein>